<proteinExistence type="predicted"/>
<sequence>MLYSKFQKRFPVKKRLLLLTRAFWLRVIRDTFFIRELFYSCVILYPRYPKLLFFDCFKFLYCLRHNPYDLLKRSAYSSLLIHGNVYGETPWSALNKICREFGITSKETIYDLGCGLGKVCFWFGHVIGATAVGIDNQEAFINKAAQLQKFSKNPALCMQGSFDSIDLTEVSYIYFYGSSYSLRILGNVIRNLNNLPLGAVVISISFPLDSLSYGKETFYTEQSCKVFFPWGQTTAYKNIRKNI</sequence>
<evidence type="ECO:0000313" key="2">
    <source>
        <dbReference type="EMBL" id="EQM62329.1"/>
    </source>
</evidence>
<dbReference type="Proteomes" id="UP000016064">
    <property type="component" value="Unassembled WGS sequence"/>
</dbReference>
<evidence type="ECO:0000259" key="1">
    <source>
        <dbReference type="Pfam" id="PF08123"/>
    </source>
</evidence>
<comment type="caution">
    <text evidence="2">The sequence shown here is derived from an EMBL/GenBank/DDBJ whole genome shotgun (WGS) entry which is preliminary data.</text>
</comment>
<keyword evidence="3" id="KW-1185">Reference proteome</keyword>
<reference evidence="2 3" key="1">
    <citation type="submission" date="2013-07" db="EMBL/GenBank/DDBJ databases">
        <title>Isolation of a new Chlamydia species from the feral Sacred Ibis (Threskiornis aethiopicus): Chlamydia ibidis.</title>
        <authorList>
            <person name="Vorimore F."/>
            <person name="Hsia R.-C."/>
            <person name="Huot-Creasy H."/>
            <person name="Bastian S."/>
            <person name="Deruyter L."/>
            <person name="Passet A."/>
            <person name="Sachse K."/>
            <person name="Bavoil P."/>
            <person name="Myers G."/>
            <person name="Laroucau K."/>
        </authorList>
    </citation>
    <scope>NUCLEOTIDE SEQUENCE [LARGE SCALE GENOMIC DNA]</scope>
    <source>
        <strain evidence="2 3">10-1398/6</strain>
    </source>
</reference>
<dbReference type="Gene3D" id="3.40.50.150">
    <property type="entry name" value="Vaccinia Virus protein VP39"/>
    <property type="match status" value="1"/>
</dbReference>
<accession>A0ABN0MYI0</accession>
<gene>
    <name evidence="2" type="ORF">H359_0836</name>
</gene>
<feature type="domain" description="DOT1" evidence="1">
    <location>
        <begin position="84"/>
        <end position="150"/>
    </location>
</feature>
<dbReference type="SUPFAM" id="SSF53335">
    <property type="entry name" value="S-adenosyl-L-methionine-dependent methyltransferases"/>
    <property type="match status" value="1"/>
</dbReference>
<organism evidence="2 3">
    <name type="scientific">Chlamydia ibidis 10-1398/6</name>
    <dbReference type="NCBI Taxonomy" id="1046581"/>
    <lineage>
        <taxon>Bacteria</taxon>
        <taxon>Pseudomonadati</taxon>
        <taxon>Chlamydiota</taxon>
        <taxon>Chlamydiia</taxon>
        <taxon>Chlamydiales</taxon>
        <taxon>Chlamydiaceae</taxon>
        <taxon>Chlamydia/Chlamydophila group</taxon>
        <taxon>Chlamydia</taxon>
    </lineage>
</organism>
<evidence type="ECO:0000313" key="3">
    <source>
        <dbReference type="Proteomes" id="UP000016064"/>
    </source>
</evidence>
<name>A0ABN0MYI0_9CHLA</name>
<dbReference type="InterPro" id="IPR025789">
    <property type="entry name" value="DOT1_dom"/>
</dbReference>
<dbReference type="InterPro" id="IPR021180">
    <property type="entry name" value="Protein_Lys_MeTrfase_predicted"/>
</dbReference>
<protein>
    <submittedName>
        <fullName evidence="2">Histone methylation DOT1 family protein</fullName>
    </submittedName>
</protein>
<dbReference type="InterPro" id="IPR029063">
    <property type="entry name" value="SAM-dependent_MTases_sf"/>
</dbReference>
<dbReference type="EMBL" id="APJW01000003">
    <property type="protein sequence ID" value="EQM62329.1"/>
    <property type="molecule type" value="Genomic_DNA"/>
</dbReference>
<dbReference type="PIRSF" id="PIRSF029047">
    <property type="entry name" value="Protein_Lys_MeTrfase_predicted"/>
    <property type="match status" value="1"/>
</dbReference>
<dbReference type="Pfam" id="PF08123">
    <property type="entry name" value="DOT1"/>
    <property type="match status" value="1"/>
</dbReference>